<gene>
    <name evidence="2" type="ORF">BIGA_0033</name>
</gene>
<dbReference type="AlphaFoldDB" id="A0A087ARW9"/>
<evidence type="ECO:0000256" key="1">
    <source>
        <dbReference type="SAM" id="Phobius"/>
    </source>
</evidence>
<proteinExistence type="predicted"/>
<protein>
    <submittedName>
        <fullName evidence="2">Uncharacterized protein</fullName>
    </submittedName>
</protein>
<keyword evidence="3" id="KW-1185">Reference proteome</keyword>
<dbReference type="eggNOG" id="ENOG502ZCMI">
    <property type="taxonomic scope" value="Bacteria"/>
</dbReference>
<reference evidence="2 3" key="1">
    <citation type="submission" date="2014-03" db="EMBL/GenBank/DDBJ databases">
        <title>Genomics of Bifidobacteria.</title>
        <authorList>
            <person name="Ventura M."/>
            <person name="Milani C."/>
            <person name="Lugli G.A."/>
        </authorList>
    </citation>
    <scope>NUCLEOTIDE SEQUENCE [LARGE SCALE GENOMIC DNA]</scope>
    <source>
        <strain evidence="2 3">LMG 11586</strain>
    </source>
</reference>
<keyword evidence="1" id="KW-0812">Transmembrane</keyword>
<name>A0A087ARW9_9BIFI</name>
<dbReference type="Proteomes" id="UP000029046">
    <property type="component" value="Unassembled WGS sequence"/>
</dbReference>
<evidence type="ECO:0000313" key="3">
    <source>
        <dbReference type="Proteomes" id="UP000029046"/>
    </source>
</evidence>
<keyword evidence="1" id="KW-0472">Membrane</keyword>
<dbReference type="RefSeq" id="WP_051916974.1">
    <property type="nucleotide sequence ID" value="NZ_JGYX01000001.1"/>
</dbReference>
<comment type="caution">
    <text evidence="2">The sequence shown here is derived from an EMBL/GenBank/DDBJ whole genome shotgun (WGS) entry which is preliminary data.</text>
</comment>
<evidence type="ECO:0000313" key="2">
    <source>
        <dbReference type="EMBL" id="KFI61519.1"/>
    </source>
</evidence>
<dbReference type="OrthoDB" id="2054316at2"/>
<sequence length="158" mass="16929">MTRRAVDKAVIVAGAAFAAVPLAIVSLFVLCPFVNDRTAAGLADDVAGVPSPADTRVAERFSLAGKLTGNGNGMQYLGGVLVQSDLSSDELDGYYAAYRKGDWDMLVDAQTTRDLGIIDRGDYAFASDVSDTSDGRWYIVYTWGDGIAPFSWFDLRGN</sequence>
<keyword evidence="1" id="KW-1133">Transmembrane helix</keyword>
<organism evidence="2 3">
    <name type="scientific">Bifidobacterium pullorum subsp. gallinarum</name>
    <dbReference type="NCBI Taxonomy" id="78344"/>
    <lineage>
        <taxon>Bacteria</taxon>
        <taxon>Bacillati</taxon>
        <taxon>Actinomycetota</taxon>
        <taxon>Actinomycetes</taxon>
        <taxon>Bifidobacteriales</taxon>
        <taxon>Bifidobacteriaceae</taxon>
        <taxon>Bifidobacterium</taxon>
    </lineage>
</organism>
<accession>A0A087ARW9</accession>
<feature type="transmembrane region" description="Helical" evidence="1">
    <location>
        <begin position="9"/>
        <end position="30"/>
    </location>
</feature>
<dbReference type="EMBL" id="JGYX01000001">
    <property type="protein sequence ID" value="KFI61519.1"/>
    <property type="molecule type" value="Genomic_DNA"/>
</dbReference>